<sequence>MRRMTVLAPLTVLAVLATAGCQAVEEDTAPDGTAHPVEDRSARSTAPPVRETAPPTHEAPASRSPASPAPDVVAPEGPVAREAWHTEEVQPVTAPALIGGVLVLYSVTGKDGKDLSINGIDPADGALLWSHPATPSQSVGGVSLTLHEVDGAVVHLAPVEGDFRGEAPAVVVLRDPVTGEELRATEDPLSHGSLPGPCEHDPDRVCARIRVDGVWTELGLADDGTFRQVPESAATGWSPIAPLGLSRSGREGTSLARVVGGEVLWQADTEELFAEGSSTNSGWNFQAFADDTLLVGSVGTRTSAPSYRTVWDLPAYRTVGIDAATGERRWLAEHTSAFCDVDVTGEDEDPLLACLWHSGQRVTVQRGSTFSDLDVDLVRLDPVTGEPLWTVPLDEPVWAEGQVPPVLRPVDGQHLSVDTTAGPVVVDVDSGATRPGGPGDVTWVEEDPYHGVTVPGSGEPTSTVTGTGRFVPRDAAGQRAEQVPWPLPPTVAVTLEDTGVRVVADRTGLTGYGPP</sequence>
<evidence type="ECO:0000313" key="3">
    <source>
        <dbReference type="EMBL" id="TQL50374.1"/>
    </source>
</evidence>
<organism evidence="3 4">
    <name type="scientific">Ornithinicoccus hortensis</name>
    <dbReference type="NCBI Taxonomy" id="82346"/>
    <lineage>
        <taxon>Bacteria</taxon>
        <taxon>Bacillati</taxon>
        <taxon>Actinomycetota</taxon>
        <taxon>Actinomycetes</taxon>
        <taxon>Micrococcales</taxon>
        <taxon>Intrasporangiaceae</taxon>
        <taxon>Ornithinicoccus</taxon>
    </lineage>
</organism>
<dbReference type="PROSITE" id="PS51257">
    <property type="entry name" value="PROKAR_LIPOPROTEIN"/>
    <property type="match status" value="1"/>
</dbReference>
<accession>A0A542YR22</accession>
<dbReference type="SUPFAM" id="SSF50998">
    <property type="entry name" value="Quinoprotein alcohol dehydrogenase-like"/>
    <property type="match status" value="1"/>
</dbReference>
<comment type="caution">
    <text evidence="3">The sequence shown here is derived from an EMBL/GenBank/DDBJ whole genome shotgun (WGS) entry which is preliminary data.</text>
</comment>
<dbReference type="Gene3D" id="2.130.10.10">
    <property type="entry name" value="YVTN repeat-like/Quinoprotein amine dehydrogenase"/>
    <property type="match status" value="1"/>
</dbReference>
<reference evidence="3 4" key="1">
    <citation type="submission" date="2019-06" db="EMBL/GenBank/DDBJ databases">
        <title>Sequencing the genomes of 1000 actinobacteria strains.</title>
        <authorList>
            <person name="Klenk H.-P."/>
        </authorList>
    </citation>
    <scope>NUCLEOTIDE SEQUENCE [LARGE SCALE GENOMIC DNA]</scope>
    <source>
        <strain evidence="3 4">DSM 12335</strain>
    </source>
</reference>
<evidence type="ECO:0000256" key="2">
    <source>
        <dbReference type="SAM" id="SignalP"/>
    </source>
</evidence>
<evidence type="ECO:0000313" key="4">
    <source>
        <dbReference type="Proteomes" id="UP000319516"/>
    </source>
</evidence>
<dbReference type="Proteomes" id="UP000319516">
    <property type="component" value="Unassembled WGS sequence"/>
</dbReference>
<dbReference type="InterPro" id="IPR015943">
    <property type="entry name" value="WD40/YVTN_repeat-like_dom_sf"/>
</dbReference>
<keyword evidence="2" id="KW-0732">Signal</keyword>
<feature type="region of interest" description="Disordered" evidence="1">
    <location>
        <begin position="26"/>
        <end position="75"/>
    </location>
</feature>
<keyword evidence="4" id="KW-1185">Reference proteome</keyword>
<feature type="chain" id="PRO_5021796534" description="Pyrroloquinoline-quinone binding quinoprotein" evidence="2">
    <location>
        <begin position="24"/>
        <end position="515"/>
    </location>
</feature>
<evidence type="ECO:0000256" key="1">
    <source>
        <dbReference type="SAM" id="MobiDB-lite"/>
    </source>
</evidence>
<feature type="compositionally biased region" description="Low complexity" evidence="1">
    <location>
        <begin position="59"/>
        <end position="75"/>
    </location>
</feature>
<evidence type="ECO:0008006" key="5">
    <source>
        <dbReference type="Google" id="ProtNLM"/>
    </source>
</evidence>
<feature type="signal peptide" evidence="2">
    <location>
        <begin position="1"/>
        <end position="23"/>
    </location>
</feature>
<dbReference type="InterPro" id="IPR011047">
    <property type="entry name" value="Quinoprotein_ADH-like_sf"/>
</dbReference>
<dbReference type="EMBL" id="VFOP01000001">
    <property type="protein sequence ID" value="TQL50374.1"/>
    <property type="molecule type" value="Genomic_DNA"/>
</dbReference>
<proteinExistence type="predicted"/>
<gene>
    <name evidence="3" type="ORF">FB467_1480</name>
</gene>
<protein>
    <recommendedName>
        <fullName evidence="5">Pyrroloquinoline-quinone binding quinoprotein</fullName>
    </recommendedName>
</protein>
<name>A0A542YR22_9MICO</name>
<dbReference type="AlphaFoldDB" id="A0A542YR22"/>